<dbReference type="RefSeq" id="WP_301165042.1">
    <property type="nucleotide sequence ID" value="NZ_JAUHTR010000002.1"/>
</dbReference>
<sequence length="47" mass="5064">MMKGDNRTTTNGRDCGFMVAVISGANNERGPFILTVSKYAAAKNIKN</sequence>
<comment type="caution">
    <text evidence="1">The sequence shown here is derived from an EMBL/GenBank/DDBJ whole genome shotgun (WGS) entry which is preliminary data.</text>
</comment>
<accession>A0ABT8HT91</accession>
<keyword evidence="2" id="KW-1185">Reference proteome</keyword>
<proteinExistence type="predicted"/>
<gene>
    <name evidence="1" type="ORF">QYB97_05850</name>
</gene>
<reference evidence="1" key="1">
    <citation type="submission" date="2023-07" db="EMBL/GenBank/DDBJ databases">
        <title>Fictibacillus sp. isolated from freshwater pond.</title>
        <authorList>
            <person name="Kirdat K."/>
            <person name="Bhat A."/>
            <person name="Mourya A."/>
            <person name="Yadav A."/>
        </authorList>
    </citation>
    <scope>NUCLEOTIDE SEQUENCE</scope>
    <source>
        <strain evidence="1">NE201</strain>
    </source>
</reference>
<name>A0ABT8HT91_9BACL</name>
<dbReference type="Proteomes" id="UP001172721">
    <property type="component" value="Unassembled WGS sequence"/>
</dbReference>
<protein>
    <submittedName>
        <fullName evidence="1">Uncharacterized protein</fullName>
    </submittedName>
</protein>
<dbReference type="EMBL" id="JAUHTR010000002">
    <property type="protein sequence ID" value="MDN4523986.1"/>
    <property type="molecule type" value="Genomic_DNA"/>
</dbReference>
<evidence type="ECO:0000313" key="1">
    <source>
        <dbReference type="EMBL" id="MDN4523986.1"/>
    </source>
</evidence>
<organism evidence="1 2">
    <name type="scientific">Fictibacillus fluitans</name>
    <dbReference type="NCBI Taxonomy" id="3058422"/>
    <lineage>
        <taxon>Bacteria</taxon>
        <taxon>Bacillati</taxon>
        <taxon>Bacillota</taxon>
        <taxon>Bacilli</taxon>
        <taxon>Bacillales</taxon>
        <taxon>Fictibacillaceae</taxon>
        <taxon>Fictibacillus</taxon>
    </lineage>
</organism>
<evidence type="ECO:0000313" key="2">
    <source>
        <dbReference type="Proteomes" id="UP001172721"/>
    </source>
</evidence>